<name>A0A9K3IFY5_HELAN</name>
<dbReference type="EMBL" id="MNCJ02000323">
    <property type="protein sequence ID" value="KAF5796007.1"/>
    <property type="molecule type" value="Genomic_DNA"/>
</dbReference>
<evidence type="ECO:0000313" key="1">
    <source>
        <dbReference type="EMBL" id="KAF5796007.1"/>
    </source>
</evidence>
<keyword evidence="2" id="KW-1185">Reference proteome</keyword>
<reference evidence="1" key="2">
    <citation type="submission" date="2020-06" db="EMBL/GenBank/DDBJ databases">
        <title>Helianthus annuus Genome sequencing and assembly Release 2.</title>
        <authorList>
            <person name="Gouzy J."/>
            <person name="Langlade N."/>
            <person name="Munos S."/>
        </authorList>
    </citation>
    <scope>NUCLEOTIDE SEQUENCE</scope>
    <source>
        <tissue evidence="1">Leaves</tissue>
    </source>
</reference>
<dbReference type="AlphaFoldDB" id="A0A9K3IFY5"/>
<organism evidence="1 2">
    <name type="scientific">Helianthus annuus</name>
    <name type="common">Common sunflower</name>
    <dbReference type="NCBI Taxonomy" id="4232"/>
    <lineage>
        <taxon>Eukaryota</taxon>
        <taxon>Viridiplantae</taxon>
        <taxon>Streptophyta</taxon>
        <taxon>Embryophyta</taxon>
        <taxon>Tracheophyta</taxon>
        <taxon>Spermatophyta</taxon>
        <taxon>Magnoliopsida</taxon>
        <taxon>eudicotyledons</taxon>
        <taxon>Gunneridae</taxon>
        <taxon>Pentapetalae</taxon>
        <taxon>asterids</taxon>
        <taxon>campanulids</taxon>
        <taxon>Asterales</taxon>
        <taxon>Asteraceae</taxon>
        <taxon>Asteroideae</taxon>
        <taxon>Heliantheae alliance</taxon>
        <taxon>Heliantheae</taxon>
        <taxon>Helianthus</taxon>
    </lineage>
</organism>
<proteinExistence type="predicted"/>
<sequence length="65" mass="7590">MLKTYMIYIKNYIITLRLGYEKPTAFTLCASVLDLVAFVRLTLFKTKQVTKSVGTRHLQFYLEVP</sequence>
<comment type="caution">
    <text evidence="1">The sequence shown here is derived from an EMBL/GenBank/DDBJ whole genome shotgun (WGS) entry which is preliminary data.</text>
</comment>
<evidence type="ECO:0000313" key="2">
    <source>
        <dbReference type="Proteomes" id="UP000215914"/>
    </source>
</evidence>
<protein>
    <submittedName>
        <fullName evidence="1">Uncharacterized protein</fullName>
    </submittedName>
</protein>
<dbReference type="Gramene" id="mRNA:HanXRQr2_Chr08g0346331">
    <property type="protein sequence ID" value="mRNA:HanXRQr2_Chr08g0346331"/>
    <property type="gene ID" value="HanXRQr2_Chr08g0346331"/>
</dbReference>
<gene>
    <name evidence="1" type="ORF">HanXRQr2_Chr08g0346331</name>
</gene>
<dbReference type="Proteomes" id="UP000215914">
    <property type="component" value="Unassembled WGS sequence"/>
</dbReference>
<accession>A0A9K3IFY5</accession>
<reference evidence="1" key="1">
    <citation type="journal article" date="2017" name="Nature">
        <title>The sunflower genome provides insights into oil metabolism, flowering and Asterid evolution.</title>
        <authorList>
            <person name="Badouin H."/>
            <person name="Gouzy J."/>
            <person name="Grassa C.J."/>
            <person name="Murat F."/>
            <person name="Staton S.E."/>
            <person name="Cottret L."/>
            <person name="Lelandais-Briere C."/>
            <person name="Owens G.L."/>
            <person name="Carrere S."/>
            <person name="Mayjonade B."/>
            <person name="Legrand L."/>
            <person name="Gill N."/>
            <person name="Kane N.C."/>
            <person name="Bowers J.E."/>
            <person name="Hubner S."/>
            <person name="Bellec A."/>
            <person name="Berard A."/>
            <person name="Berges H."/>
            <person name="Blanchet N."/>
            <person name="Boniface M.C."/>
            <person name="Brunel D."/>
            <person name="Catrice O."/>
            <person name="Chaidir N."/>
            <person name="Claudel C."/>
            <person name="Donnadieu C."/>
            <person name="Faraut T."/>
            <person name="Fievet G."/>
            <person name="Helmstetter N."/>
            <person name="King M."/>
            <person name="Knapp S.J."/>
            <person name="Lai Z."/>
            <person name="Le Paslier M.C."/>
            <person name="Lippi Y."/>
            <person name="Lorenzon L."/>
            <person name="Mandel J.R."/>
            <person name="Marage G."/>
            <person name="Marchand G."/>
            <person name="Marquand E."/>
            <person name="Bret-Mestries E."/>
            <person name="Morien E."/>
            <person name="Nambeesan S."/>
            <person name="Nguyen T."/>
            <person name="Pegot-Espagnet P."/>
            <person name="Pouilly N."/>
            <person name="Raftis F."/>
            <person name="Sallet E."/>
            <person name="Schiex T."/>
            <person name="Thomas J."/>
            <person name="Vandecasteele C."/>
            <person name="Vares D."/>
            <person name="Vear F."/>
            <person name="Vautrin S."/>
            <person name="Crespi M."/>
            <person name="Mangin B."/>
            <person name="Burke J.M."/>
            <person name="Salse J."/>
            <person name="Munos S."/>
            <person name="Vincourt P."/>
            <person name="Rieseberg L.H."/>
            <person name="Langlade N.B."/>
        </authorList>
    </citation>
    <scope>NUCLEOTIDE SEQUENCE</scope>
    <source>
        <tissue evidence="1">Leaves</tissue>
    </source>
</reference>